<evidence type="ECO:0000256" key="1">
    <source>
        <dbReference type="SAM" id="MobiDB-lite"/>
    </source>
</evidence>
<feature type="region of interest" description="Disordered" evidence="1">
    <location>
        <begin position="136"/>
        <end position="156"/>
    </location>
</feature>
<feature type="compositionally biased region" description="Low complexity" evidence="1">
    <location>
        <begin position="227"/>
        <end position="238"/>
    </location>
</feature>
<evidence type="ECO:0000313" key="3">
    <source>
        <dbReference type="Proteomes" id="UP000638353"/>
    </source>
</evidence>
<proteinExistence type="predicted"/>
<comment type="caution">
    <text evidence="2">The sequence shown here is derived from an EMBL/GenBank/DDBJ whole genome shotgun (WGS) entry which is preliminary data.</text>
</comment>
<protein>
    <recommendedName>
        <fullName evidence="4">Ankyrin</fullName>
    </recommendedName>
</protein>
<accession>A0A919CAR6</accession>
<name>A0A919CAR6_9ACTN</name>
<feature type="compositionally biased region" description="Basic residues" evidence="1">
    <location>
        <begin position="139"/>
        <end position="150"/>
    </location>
</feature>
<dbReference type="AlphaFoldDB" id="A0A919CAR6"/>
<sequence>MYESHLTVLCHGEELRRLERWAAARTHRVKFTHIALDRGRSPDQPMLTLRGTRPTYAAEIAAARRTTAQLTDAGFTVARWKVECAPWATEVPQDDLGAATAGPDAGPGTGRHFEHHIKLLLPLSYDHNALVTHAERHGAHVSRNARRRRSDGRQERFVTQRCHGVGNDRAAHALTTLLAELTPYEVIDVEREYVLLDSASPARTWTTRSATSNGTTSPTSTPPSPPASRSSSTACAGP</sequence>
<evidence type="ECO:0008006" key="4">
    <source>
        <dbReference type="Google" id="ProtNLM"/>
    </source>
</evidence>
<dbReference type="RefSeq" id="WP_229898000.1">
    <property type="nucleotide sequence ID" value="NZ_BMVC01000007.1"/>
</dbReference>
<dbReference type="EMBL" id="BMVC01000007">
    <property type="protein sequence ID" value="GHC97696.1"/>
    <property type="molecule type" value="Genomic_DNA"/>
</dbReference>
<evidence type="ECO:0000313" key="2">
    <source>
        <dbReference type="EMBL" id="GHC97696.1"/>
    </source>
</evidence>
<dbReference type="Proteomes" id="UP000638353">
    <property type="component" value="Unassembled WGS sequence"/>
</dbReference>
<reference evidence="2" key="1">
    <citation type="journal article" date="2014" name="Int. J. Syst. Evol. Microbiol.">
        <title>Complete genome sequence of Corynebacterium casei LMG S-19264T (=DSM 44701T), isolated from a smear-ripened cheese.</title>
        <authorList>
            <consortium name="US DOE Joint Genome Institute (JGI-PGF)"/>
            <person name="Walter F."/>
            <person name="Albersmeier A."/>
            <person name="Kalinowski J."/>
            <person name="Ruckert C."/>
        </authorList>
    </citation>
    <scope>NUCLEOTIDE SEQUENCE</scope>
    <source>
        <strain evidence="2">JCM 4637</strain>
    </source>
</reference>
<reference evidence="2" key="2">
    <citation type="submission" date="2020-09" db="EMBL/GenBank/DDBJ databases">
        <authorList>
            <person name="Sun Q."/>
            <person name="Ohkuma M."/>
        </authorList>
    </citation>
    <scope>NUCLEOTIDE SEQUENCE</scope>
    <source>
        <strain evidence="2">JCM 4637</strain>
    </source>
</reference>
<feature type="region of interest" description="Disordered" evidence="1">
    <location>
        <begin position="205"/>
        <end position="238"/>
    </location>
</feature>
<feature type="compositionally biased region" description="Low complexity" evidence="1">
    <location>
        <begin position="209"/>
        <end position="219"/>
    </location>
</feature>
<gene>
    <name evidence="2" type="ORF">GCM10010334_39340</name>
</gene>
<organism evidence="2 3">
    <name type="scientific">Streptomyces finlayi</name>
    <dbReference type="NCBI Taxonomy" id="67296"/>
    <lineage>
        <taxon>Bacteria</taxon>
        <taxon>Bacillati</taxon>
        <taxon>Actinomycetota</taxon>
        <taxon>Actinomycetes</taxon>
        <taxon>Kitasatosporales</taxon>
        <taxon>Streptomycetaceae</taxon>
        <taxon>Streptomyces</taxon>
    </lineage>
</organism>